<sequence>MNNEEIELESSLFTNMRYSKRPNTGKILSKYLQHKAKQYIESTFCHNSINSAHILKENPAQKPLPATKNQLKATIYDILIEKGTEYSTNTVLMATQICQIGQMSYQSAVKCSKKVIEWLLDKEPDN</sequence>
<dbReference type="EMBL" id="CAJVQB010015165">
    <property type="protein sequence ID" value="CAG8772879.1"/>
    <property type="molecule type" value="Genomic_DNA"/>
</dbReference>
<evidence type="ECO:0000313" key="2">
    <source>
        <dbReference type="Proteomes" id="UP000789901"/>
    </source>
</evidence>
<gene>
    <name evidence="1" type="ORF">GMARGA_LOCUS18725</name>
</gene>
<dbReference type="Proteomes" id="UP000789901">
    <property type="component" value="Unassembled WGS sequence"/>
</dbReference>
<comment type="caution">
    <text evidence="1">The sequence shown here is derived from an EMBL/GenBank/DDBJ whole genome shotgun (WGS) entry which is preliminary data.</text>
</comment>
<keyword evidence="2" id="KW-1185">Reference proteome</keyword>
<proteinExistence type="predicted"/>
<organism evidence="1 2">
    <name type="scientific">Gigaspora margarita</name>
    <dbReference type="NCBI Taxonomy" id="4874"/>
    <lineage>
        <taxon>Eukaryota</taxon>
        <taxon>Fungi</taxon>
        <taxon>Fungi incertae sedis</taxon>
        <taxon>Mucoromycota</taxon>
        <taxon>Glomeromycotina</taxon>
        <taxon>Glomeromycetes</taxon>
        <taxon>Diversisporales</taxon>
        <taxon>Gigasporaceae</taxon>
        <taxon>Gigaspora</taxon>
    </lineage>
</organism>
<reference evidence="1 2" key="1">
    <citation type="submission" date="2021-06" db="EMBL/GenBank/DDBJ databases">
        <authorList>
            <person name="Kallberg Y."/>
            <person name="Tangrot J."/>
            <person name="Rosling A."/>
        </authorList>
    </citation>
    <scope>NUCLEOTIDE SEQUENCE [LARGE SCALE GENOMIC DNA]</scope>
    <source>
        <strain evidence="1 2">120-4 pot B 10/14</strain>
    </source>
</reference>
<name>A0ABN7VJC9_GIGMA</name>
<accession>A0ABN7VJC9</accession>
<evidence type="ECO:0000313" key="1">
    <source>
        <dbReference type="EMBL" id="CAG8772879.1"/>
    </source>
</evidence>
<protein>
    <submittedName>
        <fullName evidence="1">45956_t:CDS:1</fullName>
    </submittedName>
</protein>